<name>A0A7U0GBD1_9CAUD</name>
<dbReference type="Proteomes" id="UP000596381">
    <property type="component" value="Segment"/>
</dbReference>
<feature type="compositionally biased region" description="Polar residues" evidence="1">
    <location>
        <begin position="236"/>
        <end position="249"/>
    </location>
</feature>
<gene>
    <name evidence="2" type="ORF">vBKpMFBKp24_046</name>
</gene>
<keyword evidence="3" id="KW-1185">Reference proteome</keyword>
<accession>A0A7U0GBD1</accession>
<evidence type="ECO:0000313" key="2">
    <source>
        <dbReference type="EMBL" id="QQV92087.1"/>
    </source>
</evidence>
<evidence type="ECO:0000256" key="1">
    <source>
        <dbReference type="SAM" id="MobiDB-lite"/>
    </source>
</evidence>
<evidence type="ECO:0000313" key="3">
    <source>
        <dbReference type="Proteomes" id="UP000596381"/>
    </source>
</evidence>
<reference evidence="2 3" key="1">
    <citation type="submission" date="2020-12" db="EMBL/GenBank/DDBJ databases">
        <title>Genomic characterization of four novel bacteriophages infecting Klebsiella pneumoniae.</title>
        <authorList>
            <person name="Estrada Bonilla B."/>
            <person name="Costa A.R."/>
            <person name="van Rossum T."/>
            <person name="Hagedoorn S."/>
            <person name="Wallinga H."/>
            <person name="Xiao M."/>
            <person name="Song W."/>
            <person name="Haas P.-J."/>
            <person name="Nobrega F.L."/>
            <person name="Brouns S.J.J."/>
        </authorList>
    </citation>
    <scope>NUCLEOTIDE SEQUENCE [LARGE SCALE GENOMIC DNA]</scope>
</reference>
<dbReference type="EMBL" id="MW394391">
    <property type="protein sequence ID" value="QQV92087.1"/>
    <property type="molecule type" value="Genomic_DNA"/>
</dbReference>
<feature type="region of interest" description="Disordered" evidence="1">
    <location>
        <begin position="218"/>
        <end position="251"/>
    </location>
</feature>
<organism evidence="2 3">
    <name type="scientific">Klebsiella phage vB_KpM_FBKp24</name>
    <dbReference type="NCBI Taxonomy" id="2801834"/>
    <lineage>
        <taxon>Viruses</taxon>
        <taxon>Duplodnaviria</taxon>
        <taxon>Heunggongvirae</taxon>
        <taxon>Uroviricota</taxon>
        <taxon>Caudoviricetes</taxon>
        <taxon>Chimalliviridae</taxon>
        <taxon>Maaswegvirus</taxon>
        <taxon>Maaswegvirus Kp24</taxon>
    </lineage>
</organism>
<protein>
    <submittedName>
        <fullName evidence="2">Uncharacterized protein</fullName>
    </submittedName>
</protein>
<sequence>MTDSTTIIILTLSQRLRKMISAFSDENKDWEILGHCLLEWSAQQFVSRNEVKLTAEFFELYQVFLDTFKEQLTKVTLGFNLQKAEWKENELWLHFANRQGKHFPNWNHIGLIKIPDVKDKTIEGVVIFHPKDSNVYYSEVSRMPRHAVVQTEEFLRMGIHSSKVLQTAFDLTPIKRLASRFLSCHYPNQNWDVSKGFSVWWKETRQGFPVVIEERSDDYGPDRKVKSHWKDKYNESRQANNSQSKNNPNYRRRVKAGKNEYANAFKCSQGENIQPKEVYARCYSKRPEWEDWSFI</sequence>
<feature type="compositionally biased region" description="Basic and acidic residues" evidence="1">
    <location>
        <begin position="218"/>
        <end position="235"/>
    </location>
</feature>
<proteinExistence type="predicted"/>